<accession>A0A6G1LFB5</accession>
<evidence type="ECO:0000313" key="5">
    <source>
        <dbReference type="Proteomes" id="UP000799436"/>
    </source>
</evidence>
<feature type="domain" description="Thioesterase" evidence="3">
    <location>
        <begin position="37"/>
        <end position="118"/>
    </location>
</feature>
<evidence type="ECO:0000313" key="4">
    <source>
        <dbReference type="EMBL" id="KAF2771555.1"/>
    </source>
</evidence>
<dbReference type="Proteomes" id="UP000799436">
    <property type="component" value="Unassembled WGS sequence"/>
</dbReference>
<proteinExistence type="inferred from homology"/>
<comment type="similarity">
    <text evidence="1">Belongs to the 4-hydroxybenzoyl-CoA thioesterase family.</text>
</comment>
<dbReference type="GO" id="GO:0047617">
    <property type="term" value="F:fatty acyl-CoA hydrolase activity"/>
    <property type="evidence" value="ECO:0007669"/>
    <property type="project" value="TreeGrafter"/>
</dbReference>
<dbReference type="SUPFAM" id="SSF54637">
    <property type="entry name" value="Thioesterase/thiol ester dehydrase-isomerase"/>
    <property type="match status" value="1"/>
</dbReference>
<protein>
    <recommendedName>
        <fullName evidence="3">Thioesterase domain-containing protein</fullName>
    </recommendedName>
</protein>
<dbReference type="CDD" id="cd00586">
    <property type="entry name" value="4HBT"/>
    <property type="match status" value="1"/>
</dbReference>
<keyword evidence="2" id="KW-0378">Hydrolase</keyword>
<gene>
    <name evidence="4" type="ORF">EJ03DRAFT_31223</name>
</gene>
<name>A0A6G1LFB5_9PEZI</name>
<sequence>MAKPLGLDLASKRQRKRSDYVYRLDYRSRWQDNDMFHHLNNPIYGVLIDSIINDYLFKNCGYNTVDYPRTALVASSYCDFFGSTKYPKMLDVGLRVVKLGKNSVMYECGIFEEGDDKVKGVGGFVQIWVRRSDGRPPPEGLEPHVRKALEPLLKGSEQDAEVKSKL</sequence>
<dbReference type="EMBL" id="ML995819">
    <property type="protein sequence ID" value="KAF2771555.1"/>
    <property type="molecule type" value="Genomic_DNA"/>
</dbReference>
<evidence type="ECO:0000256" key="2">
    <source>
        <dbReference type="ARBA" id="ARBA00022801"/>
    </source>
</evidence>
<dbReference type="OrthoDB" id="2420454at2759"/>
<dbReference type="Gene3D" id="3.10.129.10">
    <property type="entry name" value="Hotdog Thioesterase"/>
    <property type="match status" value="1"/>
</dbReference>
<dbReference type="Pfam" id="PF03061">
    <property type="entry name" value="4HBT"/>
    <property type="match status" value="1"/>
</dbReference>
<evidence type="ECO:0000256" key="1">
    <source>
        <dbReference type="ARBA" id="ARBA00005953"/>
    </source>
</evidence>
<reference evidence="4" key="1">
    <citation type="journal article" date="2020" name="Stud. Mycol.">
        <title>101 Dothideomycetes genomes: a test case for predicting lifestyles and emergence of pathogens.</title>
        <authorList>
            <person name="Haridas S."/>
            <person name="Albert R."/>
            <person name="Binder M."/>
            <person name="Bloem J."/>
            <person name="Labutti K."/>
            <person name="Salamov A."/>
            <person name="Andreopoulos B."/>
            <person name="Baker S."/>
            <person name="Barry K."/>
            <person name="Bills G."/>
            <person name="Bluhm B."/>
            <person name="Cannon C."/>
            <person name="Castanera R."/>
            <person name="Culley D."/>
            <person name="Daum C."/>
            <person name="Ezra D."/>
            <person name="Gonzalez J."/>
            <person name="Henrissat B."/>
            <person name="Kuo A."/>
            <person name="Liang C."/>
            <person name="Lipzen A."/>
            <person name="Lutzoni F."/>
            <person name="Magnuson J."/>
            <person name="Mondo S."/>
            <person name="Nolan M."/>
            <person name="Ohm R."/>
            <person name="Pangilinan J."/>
            <person name="Park H.-J."/>
            <person name="Ramirez L."/>
            <person name="Alfaro M."/>
            <person name="Sun H."/>
            <person name="Tritt A."/>
            <person name="Yoshinaga Y."/>
            <person name="Zwiers L.-H."/>
            <person name="Turgeon B."/>
            <person name="Goodwin S."/>
            <person name="Spatafora J."/>
            <person name="Crous P."/>
            <person name="Grigoriev I."/>
        </authorList>
    </citation>
    <scope>NUCLEOTIDE SEQUENCE</scope>
    <source>
        <strain evidence="4">CBS 116005</strain>
    </source>
</reference>
<dbReference type="InterPro" id="IPR029069">
    <property type="entry name" value="HotDog_dom_sf"/>
</dbReference>
<dbReference type="InterPro" id="IPR006683">
    <property type="entry name" value="Thioestr_dom"/>
</dbReference>
<dbReference type="PANTHER" id="PTHR31793:SF27">
    <property type="entry name" value="NOVEL THIOESTERASE SUPERFAMILY DOMAIN AND SAPOSIN A-TYPE DOMAIN CONTAINING PROTEIN (0610012H03RIK)"/>
    <property type="match status" value="1"/>
</dbReference>
<dbReference type="InterPro" id="IPR050563">
    <property type="entry name" value="4-hydroxybenzoyl-CoA_TE"/>
</dbReference>
<dbReference type="AlphaFoldDB" id="A0A6G1LFB5"/>
<dbReference type="PANTHER" id="PTHR31793">
    <property type="entry name" value="4-HYDROXYBENZOYL-COA THIOESTERASE FAMILY MEMBER"/>
    <property type="match status" value="1"/>
</dbReference>
<keyword evidence="5" id="KW-1185">Reference proteome</keyword>
<organism evidence="4 5">
    <name type="scientific">Teratosphaeria nubilosa</name>
    <dbReference type="NCBI Taxonomy" id="161662"/>
    <lineage>
        <taxon>Eukaryota</taxon>
        <taxon>Fungi</taxon>
        <taxon>Dikarya</taxon>
        <taxon>Ascomycota</taxon>
        <taxon>Pezizomycotina</taxon>
        <taxon>Dothideomycetes</taxon>
        <taxon>Dothideomycetidae</taxon>
        <taxon>Mycosphaerellales</taxon>
        <taxon>Teratosphaeriaceae</taxon>
        <taxon>Teratosphaeria</taxon>
    </lineage>
</organism>
<evidence type="ECO:0000259" key="3">
    <source>
        <dbReference type="Pfam" id="PF03061"/>
    </source>
</evidence>